<organism evidence="2 3">
    <name type="scientific">Ectobacillus funiculus</name>
    <dbReference type="NCBI Taxonomy" id="137993"/>
    <lineage>
        <taxon>Bacteria</taxon>
        <taxon>Bacillati</taxon>
        <taxon>Bacillota</taxon>
        <taxon>Bacilli</taxon>
        <taxon>Bacillales</taxon>
        <taxon>Bacillaceae</taxon>
        <taxon>Ectobacillus</taxon>
    </lineage>
</organism>
<dbReference type="RefSeq" id="WP_379947688.1">
    <property type="nucleotide sequence ID" value="NZ_JBHMAF010000010.1"/>
</dbReference>
<protein>
    <submittedName>
        <fullName evidence="2">Uncharacterized protein</fullName>
    </submittedName>
</protein>
<gene>
    <name evidence="2" type="ORF">ACFFMS_02290</name>
</gene>
<evidence type="ECO:0000256" key="1">
    <source>
        <dbReference type="SAM" id="Phobius"/>
    </source>
</evidence>
<keyword evidence="1" id="KW-1133">Transmembrane helix</keyword>
<reference evidence="2 3" key="1">
    <citation type="submission" date="2024-09" db="EMBL/GenBank/DDBJ databases">
        <authorList>
            <person name="Sun Q."/>
            <person name="Mori K."/>
        </authorList>
    </citation>
    <scope>NUCLEOTIDE SEQUENCE [LARGE SCALE GENOMIC DNA]</scope>
    <source>
        <strain evidence="2 3">JCM 11201</strain>
    </source>
</reference>
<keyword evidence="1" id="KW-0812">Transmembrane</keyword>
<sequence length="81" mass="9106">MVPSISIFLLAVFIAMYELPSLLQQESRKDLTVFVIFLAAGMTLSILQVLRIPIPNPTVVITFIFEPLVHIIDRVLGIRRG</sequence>
<feature type="transmembrane region" description="Helical" evidence="1">
    <location>
        <begin position="31"/>
        <end position="52"/>
    </location>
</feature>
<dbReference type="EMBL" id="JBHMAF010000010">
    <property type="protein sequence ID" value="MFB9757375.1"/>
    <property type="molecule type" value="Genomic_DNA"/>
</dbReference>
<feature type="transmembrane region" description="Helical" evidence="1">
    <location>
        <begin position="58"/>
        <end position="76"/>
    </location>
</feature>
<evidence type="ECO:0000313" key="3">
    <source>
        <dbReference type="Proteomes" id="UP001589609"/>
    </source>
</evidence>
<dbReference type="Proteomes" id="UP001589609">
    <property type="component" value="Unassembled WGS sequence"/>
</dbReference>
<comment type="caution">
    <text evidence="2">The sequence shown here is derived from an EMBL/GenBank/DDBJ whole genome shotgun (WGS) entry which is preliminary data.</text>
</comment>
<accession>A0ABV5W9W6</accession>
<feature type="transmembrane region" description="Helical" evidence="1">
    <location>
        <begin position="6"/>
        <end position="24"/>
    </location>
</feature>
<keyword evidence="3" id="KW-1185">Reference proteome</keyword>
<evidence type="ECO:0000313" key="2">
    <source>
        <dbReference type="EMBL" id="MFB9757375.1"/>
    </source>
</evidence>
<keyword evidence="1" id="KW-0472">Membrane</keyword>
<name>A0ABV5W9W6_9BACI</name>
<proteinExistence type="predicted"/>